<dbReference type="PRINTS" id="PR01736">
    <property type="entry name" value="PHPHTRNFRASE"/>
</dbReference>
<keyword evidence="8 17" id="KW-0813">Transport</keyword>
<dbReference type="PANTHER" id="PTHR46244:SF3">
    <property type="entry name" value="PHOSPHOENOLPYRUVATE-PROTEIN PHOSPHOTRANSFERASE"/>
    <property type="match status" value="1"/>
</dbReference>
<dbReference type="Proteomes" id="UP000190837">
    <property type="component" value="Unassembled WGS sequence"/>
</dbReference>
<feature type="domain" description="PEP-utilising enzyme mobile" evidence="21">
    <location>
        <begin position="155"/>
        <end position="227"/>
    </location>
</feature>
<comment type="function">
    <text evidence="3 17">General (non sugar-specific) component of the phosphoenolpyruvate-dependent sugar phosphotransferase system (sugar PTS). This major carbohydrate active-transport system catalyzes the phosphorylation of incoming sugar substrates concomitantly with their translocation across the cell membrane. Enzyme I transfers the phosphoryl group from phosphoenolpyruvate (PEP) to the phosphoryl carrier protein (HPr).</text>
</comment>
<evidence type="ECO:0000256" key="6">
    <source>
        <dbReference type="ARBA" id="ARBA00012232"/>
    </source>
</evidence>
<dbReference type="SUPFAM" id="SSF52009">
    <property type="entry name" value="Phosphohistidine domain"/>
    <property type="match status" value="1"/>
</dbReference>
<evidence type="ECO:0000256" key="5">
    <source>
        <dbReference type="ARBA" id="ARBA00007837"/>
    </source>
</evidence>
<dbReference type="Gene3D" id="3.50.30.10">
    <property type="entry name" value="Phosphohistidine domain"/>
    <property type="match status" value="1"/>
</dbReference>
<feature type="active site" description="Proton donor" evidence="18">
    <location>
        <position position="504"/>
    </location>
</feature>
<reference evidence="25" key="1">
    <citation type="submission" date="2016-04" db="EMBL/GenBank/DDBJ databases">
        <authorList>
            <person name="Tagini F."/>
        </authorList>
    </citation>
    <scope>NUCLEOTIDE SEQUENCE [LARGE SCALE GENOMIC DNA]</scope>
    <source>
        <strain evidence="25">CHUV0807</strain>
    </source>
</reference>
<dbReference type="EMBL" id="FKLO01000026">
    <property type="protein sequence ID" value="SAY70562.1"/>
    <property type="molecule type" value="Genomic_DNA"/>
</dbReference>
<evidence type="ECO:0000256" key="8">
    <source>
        <dbReference type="ARBA" id="ARBA00022448"/>
    </source>
</evidence>
<comment type="subcellular location">
    <subcellularLocation>
        <location evidence="4 17">Cytoplasm</location>
    </subcellularLocation>
</comment>
<gene>
    <name evidence="24" type="ORF">CHUV0807_0606</name>
</gene>
<dbReference type="PIRSF" id="PIRSF000732">
    <property type="entry name" value="PTS_enzyme_I"/>
    <property type="match status" value="1"/>
</dbReference>
<evidence type="ECO:0000256" key="15">
    <source>
        <dbReference type="ARBA" id="ARBA00022842"/>
    </source>
</evidence>
<evidence type="ECO:0000256" key="10">
    <source>
        <dbReference type="ARBA" id="ARBA00022597"/>
    </source>
</evidence>
<evidence type="ECO:0000256" key="2">
    <source>
        <dbReference type="ARBA" id="ARBA00001946"/>
    </source>
</evidence>
<proteinExistence type="inferred from homology"/>
<evidence type="ECO:0000313" key="24">
    <source>
        <dbReference type="EMBL" id="SAY70562.1"/>
    </source>
</evidence>
<feature type="active site" description="Tele-phosphohistidine intermediate" evidence="18">
    <location>
        <position position="191"/>
    </location>
</feature>
<keyword evidence="10 17" id="KW-0762">Sugar transport</keyword>
<evidence type="ECO:0000256" key="3">
    <source>
        <dbReference type="ARBA" id="ARBA00002728"/>
    </source>
</evidence>
<evidence type="ECO:0000259" key="21">
    <source>
        <dbReference type="Pfam" id="PF00391"/>
    </source>
</evidence>
<feature type="binding site" evidence="20">
    <location>
        <position position="433"/>
    </location>
    <ligand>
        <name>Mg(2+)</name>
        <dbReference type="ChEBI" id="CHEBI:18420"/>
    </ligand>
</feature>
<evidence type="ECO:0000256" key="17">
    <source>
        <dbReference type="PIRNR" id="PIRNR000732"/>
    </source>
</evidence>
<dbReference type="AlphaFoldDB" id="A0A1C3HNW4"/>
<keyword evidence="13 17" id="KW-0479">Metal-binding</keyword>
<feature type="domain" description="Phosphotransferase system enzyme I N-terminal" evidence="23">
    <location>
        <begin position="5"/>
        <end position="128"/>
    </location>
</feature>
<evidence type="ECO:0000259" key="23">
    <source>
        <dbReference type="Pfam" id="PF05524"/>
    </source>
</evidence>
<evidence type="ECO:0000256" key="19">
    <source>
        <dbReference type="PIRSR" id="PIRSR000732-2"/>
    </source>
</evidence>
<dbReference type="PANTHER" id="PTHR46244">
    <property type="entry name" value="PHOSPHOENOLPYRUVATE-PROTEIN PHOSPHOTRANSFERASE"/>
    <property type="match status" value="1"/>
</dbReference>
<evidence type="ECO:0000313" key="25">
    <source>
        <dbReference type="Proteomes" id="UP000190837"/>
    </source>
</evidence>
<evidence type="ECO:0000256" key="11">
    <source>
        <dbReference type="ARBA" id="ARBA00022679"/>
    </source>
</evidence>
<protein>
    <recommendedName>
        <fullName evidence="7 17">Phosphoenolpyruvate-protein phosphotransferase</fullName>
        <ecNumber evidence="6 17">2.7.3.9</ecNumber>
    </recommendedName>
    <alternativeName>
        <fullName evidence="16 17">Phosphotransferase system, enzyme I</fullName>
    </alternativeName>
</protein>
<dbReference type="Pfam" id="PF05524">
    <property type="entry name" value="PEP-utilisers_N"/>
    <property type="match status" value="1"/>
</dbReference>
<dbReference type="GO" id="GO:0016301">
    <property type="term" value="F:kinase activity"/>
    <property type="evidence" value="ECO:0007669"/>
    <property type="project" value="UniProtKB-KW"/>
</dbReference>
<dbReference type="SUPFAM" id="SSF51621">
    <property type="entry name" value="Phosphoenolpyruvate/pyruvate domain"/>
    <property type="match status" value="1"/>
</dbReference>
<organism evidence="24 25">
    <name type="scientific">Cardiobacterium hominis</name>
    <dbReference type="NCBI Taxonomy" id="2718"/>
    <lineage>
        <taxon>Bacteria</taxon>
        <taxon>Pseudomonadati</taxon>
        <taxon>Pseudomonadota</taxon>
        <taxon>Gammaproteobacteria</taxon>
        <taxon>Cardiobacteriales</taxon>
        <taxon>Cardiobacteriaceae</taxon>
        <taxon>Cardiobacterium</taxon>
    </lineage>
</organism>
<dbReference type="InterPro" id="IPR008279">
    <property type="entry name" value="PEP-util_enz_mobile_dom"/>
</dbReference>
<evidence type="ECO:0000256" key="14">
    <source>
        <dbReference type="ARBA" id="ARBA00022777"/>
    </source>
</evidence>
<dbReference type="InterPro" id="IPR036637">
    <property type="entry name" value="Phosphohistidine_dom_sf"/>
</dbReference>
<evidence type="ECO:0000256" key="9">
    <source>
        <dbReference type="ARBA" id="ARBA00022490"/>
    </source>
</evidence>
<evidence type="ECO:0000256" key="7">
    <source>
        <dbReference type="ARBA" id="ARBA00016544"/>
    </source>
</evidence>
<accession>A0A1C3HNW4</accession>
<dbReference type="InterPro" id="IPR024692">
    <property type="entry name" value="PTS_EI"/>
</dbReference>
<dbReference type="InterPro" id="IPR006318">
    <property type="entry name" value="PTS_EI-like"/>
</dbReference>
<dbReference type="InterPro" id="IPR000121">
    <property type="entry name" value="PEP_util_C"/>
</dbReference>
<keyword evidence="11 17" id="KW-0808">Transferase</keyword>
<sequence>MKNYEGLAASPGIAIGQAWIFRPQTPNIDTRSITEDEIKSEYRAFRNAQAKVDAHLEALYNRVLEKQGEHEAAIFESHRELLADEELENDIQALIRDERKTATAAVKEYLDQVAASMRALEDEYLRERAAEFEDLQNNLLLALNGLPFASLASAPPDSVIFAEDLTPSETAQLDVEKVRGFVLEHGGLTSHVAILARNLGMPAVMGMRNIMNEVRSGITALLDGDTGTLILDPDDKTRGLYTEKKAQQDAQKAEYAKLHGKPATTEDGKTFALYSNIGSPNDLHLIDENGSEGIGLFRSEFLFMESKQAPSEDQQYAIYRKVAEHMKGKTVILRLLDIGGDKPLSYLNFPKEENPFLGWRGVRLYKDNPEVFLSQIRAAIRAAAYGDLWVMIPMVISLDEVRWVKQQIAEQSVKLEAEGRNHNPHLKVGIMIETPASALIAEQLAQEAAFFSIGTNDLTQYTLAVDRGNTKISVLYDGLHPAVLRLMKMTCDAGRKAGIDVGICGEMGGQLEATPLLVGMGFNEISISGKMLPAVKYSISQLNAAACRELLDKAIAANDADAVRKLLQDIKH</sequence>
<name>A0A1C3HNW4_9GAMM</name>
<keyword evidence="14 17" id="KW-0418">Kinase</keyword>
<dbReference type="EC" id="2.7.3.9" evidence="6 17"/>
<comment type="cofactor">
    <cofactor evidence="2 17 20">
        <name>Mg(2+)</name>
        <dbReference type="ChEBI" id="CHEBI:18420"/>
    </cofactor>
</comment>
<feature type="domain" description="PEP-utilising enzyme C-terminal" evidence="22">
    <location>
        <begin position="253"/>
        <end position="543"/>
    </location>
</feature>
<dbReference type="SUPFAM" id="SSF47831">
    <property type="entry name" value="Enzyme I of the PEP:sugar phosphotransferase system HPr-binding (sub)domain"/>
    <property type="match status" value="1"/>
</dbReference>
<dbReference type="Pfam" id="PF02896">
    <property type="entry name" value="PEP-utilizers_C"/>
    <property type="match status" value="1"/>
</dbReference>
<dbReference type="Gene3D" id="1.10.274.10">
    <property type="entry name" value="PtsI, HPr-binding domain"/>
    <property type="match status" value="1"/>
</dbReference>
<feature type="binding site" evidence="19">
    <location>
        <begin position="456"/>
        <end position="457"/>
    </location>
    <ligand>
        <name>phosphoenolpyruvate</name>
        <dbReference type="ChEBI" id="CHEBI:58702"/>
    </ligand>
</feature>
<dbReference type="GO" id="GO:0046872">
    <property type="term" value="F:metal ion binding"/>
    <property type="evidence" value="ECO:0007669"/>
    <property type="project" value="UniProtKB-KW"/>
</dbReference>
<dbReference type="GO" id="GO:0005737">
    <property type="term" value="C:cytoplasm"/>
    <property type="evidence" value="ECO:0007669"/>
    <property type="project" value="UniProtKB-SubCell"/>
</dbReference>
<evidence type="ECO:0000256" key="1">
    <source>
        <dbReference type="ARBA" id="ARBA00000683"/>
    </source>
</evidence>
<feature type="binding site" evidence="19">
    <location>
        <position position="467"/>
    </location>
    <ligand>
        <name>phosphoenolpyruvate</name>
        <dbReference type="ChEBI" id="CHEBI:58702"/>
    </ligand>
</feature>
<evidence type="ECO:0000256" key="13">
    <source>
        <dbReference type="ARBA" id="ARBA00022723"/>
    </source>
</evidence>
<feature type="binding site" evidence="19">
    <location>
        <position position="298"/>
    </location>
    <ligand>
        <name>phosphoenolpyruvate</name>
        <dbReference type="ChEBI" id="CHEBI:58702"/>
    </ligand>
</feature>
<keyword evidence="15 17" id="KW-0460">Magnesium</keyword>
<dbReference type="Gene3D" id="3.20.20.60">
    <property type="entry name" value="Phosphoenolpyruvate-binding domains"/>
    <property type="match status" value="1"/>
</dbReference>
<dbReference type="Pfam" id="PF00391">
    <property type="entry name" value="PEP-utilizers"/>
    <property type="match status" value="1"/>
</dbReference>
<evidence type="ECO:0000259" key="22">
    <source>
        <dbReference type="Pfam" id="PF02896"/>
    </source>
</evidence>
<dbReference type="InterPro" id="IPR015813">
    <property type="entry name" value="Pyrv/PenolPyrv_kinase-like_dom"/>
</dbReference>
<comment type="catalytic activity">
    <reaction evidence="1 17">
        <text>L-histidyl-[protein] + phosphoenolpyruvate = N(pros)-phospho-L-histidyl-[protein] + pyruvate</text>
        <dbReference type="Rhea" id="RHEA:23880"/>
        <dbReference type="Rhea" id="RHEA-COMP:9745"/>
        <dbReference type="Rhea" id="RHEA-COMP:9746"/>
        <dbReference type="ChEBI" id="CHEBI:15361"/>
        <dbReference type="ChEBI" id="CHEBI:29979"/>
        <dbReference type="ChEBI" id="CHEBI:58702"/>
        <dbReference type="ChEBI" id="CHEBI:64837"/>
        <dbReference type="EC" id="2.7.3.9"/>
    </reaction>
</comment>
<dbReference type="InterPro" id="IPR036618">
    <property type="entry name" value="PtsI_HPr-bd_sf"/>
</dbReference>
<dbReference type="GO" id="GO:0009401">
    <property type="term" value="P:phosphoenolpyruvate-dependent sugar phosphotransferase system"/>
    <property type="evidence" value="ECO:0007669"/>
    <property type="project" value="UniProtKB-KW"/>
</dbReference>
<dbReference type="InterPro" id="IPR008731">
    <property type="entry name" value="PTS_EIN"/>
</dbReference>
<dbReference type="RefSeq" id="WP_079539605.1">
    <property type="nucleotide sequence ID" value="NZ_CAUPBE010000053.1"/>
</dbReference>
<keyword evidence="12 17" id="KW-0598">Phosphotransferase system</keyword>
<evidence type="ECO:0000256" key="18">
    <source>
        <dbReference type="PIRSR" id="PIRSR000732-1"/>
    </source>
</evidence>
<dbReference type="GO" id="GO:0008965">
    <property type="term" value="F:phosphoenolpyruvate-protein phosphotransferase activity"/>
    <property type="evidence" value="ECO:0007669"/>
    <property type="project" value="UniProtKB-EC"/>
</dbReference>
<evidence type="ECO:0000256" key="12">
    <source>
        <dbReference type="ARBA" id="ARBA00022683"/>
    </source>
</evidence>
<evidence type="ECO:0000256" key="16">
    <source>
        <dbReference type="ARBA" id="ARBA00033235"/>
    </source>
</evidence>
<feature type="binding site" evidence="19">
    <location>
        <position position="334"/>
    </location>
    <ligand>
        <name>phosphoenolpyruvate</name>
        <dbReference type="ChEBI" id="CHEBI:58702"/>
    </ligand>
</feature>
<evidence type="ECO:0000256" key="4">
    <source>
        <dbReference type="ARBA" id="ARBA00004496"/>
    </source>
</evidence>
<dbReference type="InterPro" id="IPR050499">
    <property type="entry name" value="PEP-utilizing_PTS_enzyme"/>
</dbReference>
<dbReference type="NCBIfam" id="TIGR01417">
    <property type="entry name" value="PTS_I_fam"/>
    <property type="match status" value="1"/>
</dbReference>
<feature type="binding site" evidence="20">
    <location>
        <position position="457"/>
    </location>
    <ligand>
        <name>Mg(2+)</name>
        <dbReference type="ChEBI" id="CHEBI:18420"/>
    </ligand>
</feature>
<comment type="similarity">
    <text evidence="5 17">Belongs to the PEP-utilizing enzyme family.</text>
</comment>
<keyword evidence="24" id="KW-0670">Pyruvate</keyword>
<dbReference type="InterPro" id="IPR040442">
    <property type="entry name" value="Pyrv_kinase-like_dom_sf"/>
</dbReference>
<evidence type="ECO:0000256" key="20">
    <source>
        <dbReference type="PIRSR" id="PIRSR000732-3"/>
    </source>
</evidence>
<keyword evidence="9 17" id="KW-0963">Cytoplasm</keyword>